<feature type="compositionally biased region" description="Low complexity" evidence="1">
    <location>
        <begin position="316"/>
        <end position="342"/>
    </location>
</feature>
<keyword evidence="3" id="KW-1185">Reference proteome</keyword>
<dbReference type="EMBL" id="SGPL01000020">
    <property type="protein sequence ID" value="THH20514.1"/>
    <property type="molecule type" value="Genomic_DNA"/>
</dbReference>
<dbReference type="Proteomes" id="UP000310158">
    <property type="component" value="Unassembled WGS sequence"/>
</dbReference>
<feature type="compositionally biased region" description="Pro residues" evidence="1">
    <location>
        <begin position="565"/>
        <end position="576"/>
    </location>
</feature>
<proteinExistence type="predicted"/>
<feature type="region of interest" description="Disordered" evidence="1">
    <location>
        <begin position="546"/>
        <end position="581"/>
    </location>
</feature>
<accession>A0A4S4M5M6</accession>
<evidence type="ECO:0000256" key="1">
    <source>
        <dbReference type="SAM" id="MobiDB-lite"/>
    </source>
</evidence>
<reference evidence="2 3" key="1">
    <citation type="submission" date="2019-02" db="EMBL/GenBank/DDBJ databases">
        <title>Genome sequencing of the rare red list fungi Bondarzewia mesenterica.</title>
        <authorList>
            <person name="Buettner E."/>
            <person name="Kellner H."/>
        </authorList>
    </citation>
    <scope>NUCLEOTIDE SEQUENCE [LARGE SCALE GENOMIC DNA]</scope>
    <source>
        <strain evidence="2 3">DSM 108281</strain>
    </source>
</reference>
<organism evidence="2 3">
    <name type="scientific">Bondarzewia mesenterica</name>
    <dbReference type="NCBI Taxonomy" id="1095465"/>
    <lineage>
        <taxon>Eukaryota</taxon>
        <taxon>Fungi</taxon>
        <taxon>Dikarya</taxon>
        <taxon>Basidiomycota</taxon>
        <taxon>Agaricomycotina</taxon>
        <taxon>Agaricomycetes</taxon>
        <taxon>Russulales</taxon>
        <taxon>Bondarzewiaceae</taxon>
        <taxon>Bondarzewia</taxon>
    </lineage>
</organism>
<feature type="region of interest" description="Disordered" evidence="1">
    <location>
        <begin position="270"/>
        <end position="342"/>
    </location>
</feature>
<sequence>MFLSSPSLPSHSSTWSIIRSLSTLSPPPSDISLTQLSTLRSTGEIPIFLHRGIRACLSSVSSNFENSGDLSLNLGGDSKVTEKREHPNIVGGGGILPSHSFGTACTYGTFGPLTSKNEGATCKTGLDIDSAWAALGLSDQEDAFSYTQAMGIPLLSFDAPGEDLEQDDAAVPTVSLPDPFQVEQRAVSRSSSVHQIPLDSGRVSLRSPVDEGGQMLLMTPSQSFSTLATPVFAPPSPSYSLDTPESSPSRALRSRLRYAVNKGINYVASRNSQTLSPSSRPTSPAAVHNTLDSRSGSPVRKNHSPKPKSHNRSRSRGGSTSTTNSVQSSRSAQSSPALIPAAPSSSEDLIKFPYLPLTLSWLKDTIIDLFIDQEGFRAIHPTFKLAGYSPPPESDTMPMSLNLHLRSAQADFMPLKRRSFIFHHATLDTPPTLRRLTINGDESHDYISRQAYLSLKFNGAYSVHGSESSYFDQQDGTSEHMTLLWKFDYVVGDRRTDTGKLVPGEKTFTPLSFSCSPGLLHAAHRKKIRFMHIVKKSVAPKLMAEKLEPPAPPRPHTNSPSLSPKSPPADTYPPPHVTKTGFLTSHRRTRSQACNHPSDTTAPDLLKSWEHALQSVSLHPTFHLTSSRPKSAEYTSHQVSLPLPVSGFNAACGSDVCPPPLPLHSDGRFVEVTMDKHILPASVLASMLSNHSESDSAVRANVIVPLSPPKHAVRSKHSVLQK</sequence>
<comment type="caution">
    <text evidence="2">The sequence shown here is derived from an EMBL/GenBank/DDBJ whole genome shotgun (WGS) entry which is preliminary data.</text>
</comment>
<protein>
    <submittedName>
        <fullName evidence="2">Uncharacterized protein</fullName>
    </submittedName>
</protein>
<feature type="compositionally biased region" description="Basic residues" evidence="1">
    <location>
        <begin position="300"/>
        <end position="315"/>
    </location>
</feature>
<feature type="compositionally biased region" description="Polar residues" evidence="1">
    <location>
        <begin position="270"/>
        <end position="282"/>
    </location>
</feature>
<dbReference type="AlphaFoldDB" id="A0A4S4M5M6"/>
<evidence type="ECO:0000313" key="2">
    <source>
        <dbReference type="EMBL" id="THH20514.1"/>
    </source>
</evidence>
<dbReference type="OrthoDB" id="3269398at2759"/>
<evidence type="ECO:0000313" key="3">
    <source>
        <dbReference type="Proteomes" id="UP000310158"/>
    </source>
</evidence>
<gene>
    <name evidence="2" type="ORF">EW146_g855</name>
</gene>
<name>A0A4S4M5M6_9AGAM</name>